<reference evidence="1 2" key="1">
    <citation type="submission" date="2018-08" db="EMBL/GenBank/DDBJ databases">
        <title>Genomic investigation of the strawberry pathogen Phytophthora fragariae indicates pathogenicity is determined by transcriptional variation in three key races.</title>
        <authorList>
            <person name="Adams T.M."/>
            <person name="Armitage A.D."/>
            <person name="Sobczyk M.K."/>
            <person name="Bates H.J."/>
            <person name="Dunwell J.M."/>
            <person name="Nellist C.F."/>
            <person name="Harrison R.J."/>
        </authorList>
    </citation>
    <scope>NUCLEOTIDE SEQUENCE [LARGE SCALE GENOMIC DNA]</scope>
    <source>
        <strain evidence="1 2">SCRP333</strain>
    </source>
</reference>
<accession>A0A6A4CRQ5</accession>
<dbReference type="Proteomes" id="UP000434957">
    <property type="component" value="Unassembled WGS sequence"/>
</dbReference>
<protein>
    <submittedName>
        <fullName evidence="1">Uncharacterized protein</fullName>
    </submittedName>
</protein>
<keyword evidence="2" id="KW-1185">Reference proteome</keyword>
<evidence type="ECO:0000313" key="2">
    <source>
        <dbReference type="Proteomes" id="UP000434957"/>
    </source>
</evidence>
<comment type="caution">
    <text evidence="1">The sequence shown here is derived from an EMBL/GenBank/DDBJ whole genome shotgun (WGS) entry which is preliminary data.</text>
</comment>
<dbReference type="EMBL" id="QXFT01002791">
    <property type="protein sequence ID" value="KAE9293091.1"/>
    <property type="molecule type" value="Genomic_DNA"/>
</dbReference>
<gene>
    <name evidence="1" type="ORF">PR003_g24591</name>
</gene>
<feature type="non-terminal residue" evidence="1">
    <location>
        <position position="109"/>
    </location>
</feature>
<proteinExistence type="predicted"/>
<organism evidence="1 2">
    <name type="scientific">Phytophthora rubi</name>
    <dbReference type="NCBI Taxonomy" id="129364"/>
    <lineage>
        <taxon>Eukaryota</taxon>
        <taxon>Sar</taxon>
        <taxon>Stramenopiles</taxon>
        <taxon>Oomycota</taxon>
        <taxon>Peronosporomycetes</taxon>
        <taxon>Peronosporales</taxon>
        <taxon>Peronosporaceae</taxon>
        <taxon>Phytophthora</taxon>
    </lineage>
</organism>
<evidence type="ECO:0000313" key="1">
    <source>
        <dbReference type="EMBL" id="KAE9293091.1"/>
    </source>
</evidence>
<name>A0A6A4CRQ5_9STRA</name>
<sequence length="109" mass="12105">MEQHHFPLISGVDIVGCDVGDGGRSCTTHEICGTELKVDDVIVFRAEVVAVEGEGLEHVVKAHVVRLGAQLCHVGFLPRRLLRMKDAYANRMAIVVEDLRKSDNSQKRR</sequence>
<dbReference type="AlphaFoldDB" id="A0A6A4CRQ5"/>